<dbReference type="Pfam" id="PF00535">
    <property type="entry name" value="Glycos_transf_2"/>
    <property type="match status" value="1"/>
</dbReference>
<dbReference type="Proteomes" id="UP001501257">
    <property type="component" value="Unassembled WGS sequence"/>
</dbReference>
<evidence type="ECO:0000256" key="2">
    <source>
        <dbReference type="ARBA" id="ARBA00022475"/>
    </source>
</evidence>
<evidence type="ECO:0000256" key="4">
    <source>
        <dbReference type="ARBA" id="ARBA00022679"/>
    </source>
</evidence>
<dbReference type="SUPFAM" id="SSF53448">
    <property type="entry name" value="Nucleotide-diphospho-sugar transferases"/>
    <property type="match status" value="1"/>
</dbReference>
<keyword evidence="13" id="KW-1185">Reference proteome</keyword>
<dbReference type="EMBL" id="BAABLK010000022">
    <property type="protein sequence ID" value="GAA5226568.1"/>
    <property type="molecule type" value="Genomic_DNA"/>
</dbReference>
<keyword evidence="3" id="KW-0328">Glycosyltransferase</keyword>
<proteinExistence type="inferred from homology"/>
<evidence type="ECO:0000313" key="13">
    <source>
        <dbReference type="Proteomes" id="UP001501257"/>
    </source>
</evidence>
<evidence type="ECO:0000256" key="1">
    <source>
        <dbReference type="ARBA" id="ARBA00004236"/>
    </source>
</evidence>
<evidence type="ECO:0000256" key="7">
    <source>
        <dbReference type="ARBA" id="ARBA00037904"/>
    </source>
</evidence>
<gene>
    <name evidence="12" type="ORF">GCM10025778_11010</name>
</gene>
<evidence type="ECO:0000256" key="5">
    <source>
        <dbReference type="ARBA" id="ARBA00023136"/>
    </source>
</evidence>
<evidence type="ECO:0000313" key="12">
    <source>
        <dbReference type="EMBL" id="GAA5226568.1"/>
    </source>
</evidence>
<accession>A0ABP9TL25</accession>
<evidence type="ECO:0000256" key="6">
    <source>
        <dbReference type="ARBA" id="ARBA00037281"/>
    </source>
</evidence>
<dbReference type="RefSeq" id="WP_345466876.1">
    <property type="nucleotide sequence ID" value="NZ_BAABLK010000022.1"/>
</dbReference>
<dbReference type="InterPro" id="IPR001173">
    <property type="entry name" value="Glyco_trans_2-like"/>
</dbReference>
<dbReference type="InterPro" id="IPR029044">
    <property type="entry name" value="Nucleotide-diphossugar_trans"/>
</dbReference>
<comment type="function">
    <text evidence="6">Catalyzes the glycosylation of 4,4'-diaponeurosporenoate, i.e. the esterification of glucose at the C1'' position with the carboxyl group of 4,4'-diaponeurosporenic acid, to form glycosyl-4,4'-diaponeurosporenoate. This is a step in the biosynthesis of staphyloxanthin, an orange pigment present in most staphylococci strains.</text>
</comment>
<reference evidence="13" key="1">
    <citation type="journal article" date="2019" name="Int. J. Syst. Evol. Microbiol.">
        <title>The Global Catalogue of Microorganisms (GCM) 10K type strain sequencing project: providing services to taxonomists for standard genome sequencing and annotation.</title>
        <authorList>
            <consortium name="The Broad Institute Genomics Platform"/>
            <consortium name="The Broad Institute Genome Sequencing Center for Infectious Disease"/>
            <person name="Wu L."/>
            <person name="Ma J."/>
        </authorList>
    </citation>
    <scope>NUCLEOTIDE SEQUENCE [LARGE SCALE GENOMIC DNA]</scope>
    <source>
        <strain evidence="13">JCM 18952</strain>
    </source>
</reference>
<feature type="transmembrane region" description="Helical" evidence="10">
    <location>
        <begin position="123"/>
        <end position="148"/>
    </location>
</feature>
<comment type="subcellular location">
    <subcellularLocation>
        <location evidence="1">Cell membrane</location>
    </subcellularLocation>
</comment>
<comment type="similarity">
    <text evidence="8">Belongs to the glycosyltransferase 2 family. CrtQ subfamily.</text>
</comment>
<name>A0ABP9TL25_9MICC</name>
<evidence type="ECO:0000256" key="3">
    <source>
        <dbReference type="ARBA" id="ARBA00022676"/>
    </source>
</evidence>
<keyword evidence="5 10" id="KW-0472">Membrane</keyword>
<keyword evidence="4" id="KW-0808">Transferase</keyword>
<sequence length="246" mass="26723">MTSITVVVPVLNDAGHLAVLLDLLSRQSRVPDEIIIVDNGCTDSSAELARAAGARVIYEPVPGIPAAAAAGYDAAGSEIIVRCDADTRPAPDWLQYIEEHFISSGRVDALTGPGRFYDQPRGLGYVASVFYAGAYFLALGGAVARIPLWGSNMAFRRELWPNVRAQLDLGVDGIHDDLDFSCKLEDGTAVLFDRRLRVGAAGRVFSGRGTLRGSIRMALRTLVHNGSGPGVWNRWRRRLVPPRQQR</sequence>
<evidence type="ECO:0000256" key="9">
    <source>
        <dbReference type="ARBA" id="ARBA00040345"/>
    </source>
</evidence>
<protein>
    <recommendedName>
        <fullName evidence="9">4,4'-diaponeurosporenoate glycosyltransferase</fullName>
    </recommendedName>
</protein>
<comment type="pathway">
    <text evidence="7">Carotenoid biosynthesis; staphyloxanthin biosynthesis; staphyloxanthin from farnesyl diphosphate: step 4/5.</text>
</comment>
<organism evidence="12 13">
    <name type="scientific">Paeniglutamicibacter antarcticus</name>
    <dbReference type="NCBI Taxonomy" id="494023"/>
    <lineage>
        <taxon>Bacteria</taxon>
        <taxon>Bacillati</taxon>
        <taxon>Actinomycetota</taxon>
        <taxon>Actinomycetes</taxon>
        <taxon>Micrococcales</taxon>
        <taxon>Micrococcaceae</taxon>
        <taxon>Paeniglutamicibacter</taxon>
    </lineage>
</organism>
<keyword evidence="10" id="KW-0812">Transmembrane</keyword>
<keyword evidence="10" id="KW-1133">Transmembrane helix</keyword>
<dbReference type="CDD" id="cd00761">
    <property type="entry name" value="Glyco_tranf_GTA_type"/>
    <property type="match status" value="1"/>
</dbReference>
<evidence type="ECO:0000256" key="8">
    <source>
        <dbReference type="ARBA" id="ARBA00038120"/>
    </source>
</evidence>
<evidence type="ECO:0000259" key="11">
    <source>
        <dbReference type="Pfam" id="PF00535"/>
    </source>
</evidence>
<dbReference type="PANTHER" id="PTHR43646:SF2">
    <property type="entry name" value="GLYCOSYLTRANSFERASE 2-LIKE DOMAIN-CONTAINING PROTEIN"/>
    <property type="match status" value="1"/>
</dbReference>
<comment type="caution">
    <text evidence="12">The sequence shown here is derived from an EMBL/GenBank/DDBJ whole genome shotgun (WGS) entry which is preliminary data.</text>
</comment>
<dbReference type="Gene3D" id="3.90.550.10">
    <property type="entry name" value="Spore Coat Polysaccharide Biosynthesis Protein SpsA, Chain A"/>
    <property type="match status" value="1"/>
</dbReference>
<dbReference type="PANTHER" id="PTHR43646">
    <property type="entry name" value="GLYCOSYLTRANSFERASE"/>
    <property type="match status" value="1"/>
</dbReference>
<keyword evidence="2" id="KW-1003">Cell membrane</keyword>
<evidence type="ECO:0000256" key="10">
    <source>
        <dbReference type="SAM" id="Phobius"/>
    </source>
</evidence>
<feature type="domain" description="Glycosyltransferase 2-like" evidence="11">
    <location>
        <begin position="5"/>
        <end position="116"/>
    </location>
</feature>